<keyword evidence="3" id="KW-1185">Reference proteome</keyword>
<evidence type="ECO:0000256" key="1">
    <source>
        <dbReference type="SAM" id="MobiDB-lite"/>
    </source>
</evidence>
<feature type="compositionally biased region" description="Basic and acidic residues" evidence="1">
    <location>
        <begin position="313"/>
        <end position="326"/>
    </location>
</feature>
<feature type="region of interest" description="Disordered" evidence="1">
    <location>
        <begin position="301"/>
        <end position="353"/>
    </location>
</feature>
<gene>
    <name evidence="2" type="ORF">GUJ93_ZPchr0010g9687</name>
</gene>
<dbReference type="OrthoDB" id="621651at2759"/>
<dbReference type="EMBL" id="JAAALK010000082">
    <property type="protein sequence ID" value="KAG8085632.1"/>
    <property type="molecule type" value="Genomic_DNA"/>
</dbReference>
<proteinExistence type="predicted"/>
<dbReference type="PANTHER" id="PTHR47067">
    <property type="entry name" value="TPX2 (TARGETING PROTEIN FOR XKLP2) PROTEIN FAMILY-RELATED"/>
    <property type="match status" value="1"/>
</dbReference>
<feature type="compositionally biased region" description="Polar residues" evidence="1">
    <location>
        <begin position="123"/>
        <end position="132"/>
    </location>
</feature>
<sequence length="756" mass="83744">MATEVTQNYFAWSQEESSVQDSSQGTPQVFGHGSISFGRFELESLAWEKWSVFANDRRHEEFGKFNGLVAKKKAYFEEYFKRIRELKALQQQNQQTELNLEYSGDGSDSSQTEDVPAADHGSCSGSGTPLDSMVQTEVGTISEHDLECYDDNQNKRLNNGTSSSVGCMMKFGQEFRENASGDNYSDRMVDVLQRNTNSVQDDLRMPIESIITPKRTIEKDSLVGQAGKIIPKFVKMSSSYIPSRTVVNKEADSAKPSVVNRRIKPENIQSLQRLKAASSNIVDATGRNKLVVEELPRVIGVKRPSSPAPQRPSTRERRPITRDSTRKSPKAAIPRRPCTAERRHATGELAPKQADVVVQHQPYTPNRCPMSKVLAPAYAIVATPCRPSTAERRPMTRGIALTSSSIATPHRPSTAERQLCSKQIAQKHVGIATPSRPSTTERQSVTRDTTQKHADVATLHRPSTAERCPITREAAQKHANVVSLHRPSTAERRPVARDIAPKHAYVTPIRRPTTSERCPVARDIAPKHADVTPICRPTTSERRPATRDTALKHTNFASSCWPSTPERHLRKRAPIHADAGTTPHRPSTAERRPISKESTLTLDAKTPIRLIGVPTNPKVAMATAVIPQKTITQKLVRSSKPETKSFAKISMELQVDGKHNTSSVNLPPRKMLTSNVRANRLLENFGKPNKEEIVRSQVSASRNPTPLKTGSIKMRSPNPPPPPPPPRRSSQISSKPNTNNLSAGGRKPKASAPRWR</sequence>
<dbReference type="PANTHER" id="PTHR47067:SF25">
    <property type="entry name" value="OS05G0420500 PROTEIN"/>
    <property type="match status" value="1"/>
</dbReference>
<reference evidence="2" key="2">
    <citation type="submission" date="2021-02" db="EMBL/GenBank/DDBJ databases">
        <authorList>
            <person name="Kimball J.A."/>
            <person name="Haas M.W."/>
            <person name="Macchietto M."/>
            <person name="Kono T."/>
            <person name="Duquette J."/>
            <person name="Shao M."/>
        </authorList>
    </citation>
    <scope>NUCLEOTIDE SEQUENCE</scope>
    <source>
        <tissue evidence="2">Fresh leaf tissue</tissue>
    </source>
</reference>
<dbReference type="Proteomes" id="UP000729402">
    <property type="component" value="Unassembled WGS sequence"/>
</dbReference>
<feature type="region of interest" description="Disordered" evidence="1">
    <location>
        <begin position="100"/>
        <end position="132"/>
    </location>
</feature>
<protein>
    <recommendedName>
        <fullName evidence="4">TPX2 C-terminal domain-containing protein</fullName>
    </recommendedName>
</protein>
<evidence type="ECO:0000313" key="3">
    <source>
        <dbReference type="Proteomes" id="UP000729402"/>
    </source>
</evidence>
<feature type="compositionally biased region" description="Pro residues" evidence="1">
    <location>
        <begin position="717"/>
        <end position="727"/>
    </location>
</feature>
<feature type="region of interest" description="Disordered" evidence="1">
    <location>
        <begin position="431"/>
        <end position="454"/>
    </location>
</feature>
<feature type="compositionally biased region" description="Polar residues" evidence="1">
    <location>
        <begin position="731"/>
        <end position="742"/>
    </location>
</feature>
<evidence type="ECO:0008006" key="4">
    <source>
        <dbReference type="Google" id="ProtNLM"/>
    </source>
</evidence>
<feature type="region of interest" description="Disordered" evidence="1">
    <location>
        <begin position="682"/>
        <end position="756"/>
    </location>
</feature>
<comment type="caution">
    <text evidence="2">The sequence shown here is derived from an EMBL/GenBank/DDBJ whole genome shotgun (WGS) entry which is preliminary data.</text>
</comment>
<dbReference type="InterPro" id="IPR044216">
    <property type="entry name" value="WDL7"/>
</dbReference>
<feature type="compositionally biased region" description="Polar residues" evidence="1">
    <location>
        <begin position="696"/>
        <end position="708"/>
    </location>
</feature>
<organism evidence="2 3">
    <name type="scientific">Zizania palustris</name>
    <name type="common">Northern wild rice</name>
    <dbReference type="NCBI Taxonomy" id="103762"/>
    <lineage>
        <taxon>Eukaryota</taxon>
        <taxon>Viridiplantae</taxon>
        <taxon>Streptophyta</taxon>
        <taxon>Embryophyta</taxon>
        <taxon>Tracheophyta</taxon>
        <taxon>Spermatophyta</taxon>
        <taxon>Magnoliopsida</taxon>
        <taxon>Liliopsida</taxon>
        <taxon>Poales</taxon>
        <taxon>Poaceae</taxon>
        <taxon>BOP clade</taxon>
        <taxon>Oryzoideae</taxon>
        <taxon>Oryzeae</taxon>
        <taxon>Zizaniinae</taxon>
        <taxon>Zizania</taxon>
    </lineage>
</organism>
<evidence type="ECO:0000313" key="2">
    <source>
        <dbReference type="EMBL" id="KAG8085632.1"/>
    </source>
</evidence>
<accession>A0A8J6BCM7</accession>
<reference evidence="2" key="1">
    <citation type="journal article" date="2021" name="bioRxiv">
        <title>Whole Genome Assembly and Annotation of Northern Wild Rice, Zizania palustris L., Supports a Whole Genome Duplication in the Zizania Genus.</title>
        <authorList>
            <person name="Haas M."/>
            <person name="Kono T."/>
            <person name="Macchietto M."/>
            <person name="Millas R."/>
            <person name="McGilp L."/>
            <person name="Shao M."/>
            <person name="Duquette J."/>
            <person name="Hirsch C.N."/>
            <person name="Kimball J."/>
        </authorList>
    </citation>
    <scope>NUCLEOTIDE SEQUENCE</scope>
    <source>
        <tissue evidence="2">Fresh leaf tissue</tissue>
    </source>
</reference>
<feature type="compositionally biased region" description="Polar residues" evidence="1">
    <location>
        <begin position="435"/>
        <end position="448"/>
    </location>
</feature>
<dbReference type="AlphaFoldDB" id="A0A8J6BCM7"/>
<name>A0A8J6BCM7_ZIZPA</name>